<evidence type="ECO:0000313" key="1">
    <source>
        <dbReference type="EMBL" id="MBU3067741.1"/>
    </source>
</evidence>
<evidence type="ECO:0000313" key="2">
    <source>
        <dbReference type="Proteomes" id="UP000733379"/>
    </source>
</evidence>
<proteinExistence type="predicted"/>
<comment type="caution">
    <text evidence="1">The sequence shown here is derived from an EMBL/GenBank/DDBJ whole genome shotgun (WGS) entry which is preliminary data.</text>
</comment>
<sequence length="181" mass="20364">MSYFDIEGYQPQWLQGRRAITASHGNRLHALVGRYLDHVWLVWDRDDDEWFADGPVVLDFEGEQVEINHQKFADLSVTWGTVDPIGRATWSNGDDDDPEVYTFHLAWRHGTQSELTALGGKQLQAVELLEWAGRDVANGMVAVSFVFAEGRVTISNALDENCLEFGAPASDYRRHLLAGSD</sequence>
<reference evidence="1 2" key="1">
    <citation type="submission" date="2021-06" db="EMBL/GenBank/DDBJ databases">
        <title>Actinomycetes sequencing.</title>
        <authorList>
            <person name="Shan Q."/>
        </authorList>
    </citation>
    <scope>NUCLEOTIDE SEQUENCE [LARGE SCALE GENOMIC DNA]</scope>
    <source>
        <strain evidence="1 2">NEAU-G5</strain>
    </source>
</reference>
<dbReference type="RefSeq" id="WP_215923825.1">
    <property type="nucleotide sequence ID" value="NZ_JAHKNI010000025.1"/>
</dbReference>
<dbReference type="Proteomes" id="UP000733379">
    <property type="component" value="Unassembled WGS sequence"/>
</dbReference>
<organism evidence="1 2">
    <name type="scientific">Nocardia albiluteola</name>
    <dbReference type="NCBI Taxonomy" id="2842303"/>
    <lineage>
        <taxon>Bacteria</taxon>
        <taxon>Bacillati</taxon>
        <taxon>Actinomycetota</taxon>
        <taxon>Actinomycetes</taxon>
        <taxon>Mycobacteriales</taxon>
        <taxon>Nocardiaceae</taxon>
        <taxon>Nocardia</taxon>
    </lineage>
</organism>
<accession>A0ABS6BD92</accession>
<gene>
    <name evidence="1" type="ORF">KO481_40265</name>
</gene>
<keyword evidence="2" id="KW-1185">Reference proteome</keyword>
<dbReference type="EMBL" id="JAHKNI010000025">
    <property type="protein sequence ID" value="MBU3067741.1"/>
    <property type="molecule type" value="Genomic_DNA"/>
</dbReference>
<protein>
    <submittedName>
        <fullName evidence="1">Uncharacterized protein</fullName>
    </submittedName>
</protein>
<name>A0ABS6BD92_9NOCA</name>